<dbReference type="Gene3D" id="1.20.5.110">
    <property type="match status" value="1"/>
</dbReference>
<dbReference type="Gene3D" id="3.30.1520.10">
    <property type="entry name" value="Phox-like domain"/>
    <property type="match status" value="1"/>
</dbReference>
<evidence type="ECO:0000256" key="1">
    <source>
        <dbReference type="ARBA" id="ARBA00004116"/>
    </source>
</evidence>
<dbReference type="GO" id="GO:0000329">
    <property type="term" value="C:fungal-type vacuole membrane"/>
    <property type="evidence" value="ECO:0007669"/>
    <property type="project" value="UniProtKB-ARBA"/>
</dbReference>
<dbReference type="PROSITE" id="PS50195">
    <property type="entry name" value="PX"/>
    <property type="match status" value="1"/>
</dbReference>
<evidence type="ECO:0000256" key="4">
    <source>
        <dbReference type="ARBA" id="ARBA00054927"/>
    </source>
</evidence>
<dbReference type="SUPFAM" id="SSF58038">
    <property type="entry name" value="SNARE fusion complex"/>
    <property type="match status" value="1"/>
</dbReference>
<dbReference type="PROSITE" id="PS50192">
    <property type="entry name" value="T_SNARE"/>
    <property type="match status" value="1"/>
</dbReference>
<dbReference type="PANTHER" id="PTHR22775">
    <property type="entry name" value="SORTING NEXIN"/>
    <property type="match status" value="1"/>
</dbReference>
<protein>
    <submittedName>
        <fullName evidence="7">Vacuolar morphogenesis protein 7-like protein</fullName>
    </submittedName>
</protein>
<dbReference type="GO" id="GO:0097576">
    <property type="term" value="P:vacuole fusion"/>
    <property type="evidence" value="ECO:0007669"/>
    <property type="project" value="UniProtKB-ARBA"/>
</dbReference>
<evidence type="ECO:0000313" key="7">
    <source>
        <dbReference type="EMBL" id="RKF75155.1"/>
    </source>
</evidence>
<dbReference type="InterPro" id="IPR001683">
    <property type="entry name" value="PX_dom"/>
</dbReference>
<dbReference type="GO" id="GO:0016192">
    <property type="term" value="P:vesicle-mediated transport"/>
    <property type="evidence" value="ECO:0007669"/>
    <property type="project" value="UniProtKB-ARBA"/>
</dbReference>
<dbReference type="CDD" id="cd15858">
    <property type="entry name" value="SNARE_VAM7"/>
    <property type="match status" value="1"/>
</dbReference>
<evidence type="ECO:0000259" key="5">
    <source>
        <dbReference type="PROSITE" id="PS50192"/>
    </source>
</evidence>
<dbReference type="GO" id="GO:0007034">
    <property type="term" value="P:vacuolar transport"/>
    <property type="evidence" value="ECO:0007669"/>
    <property type="project" value="UniProtKB-ARBA"/>
</dbReference>
<reference evidence="7 8" key="1">
    <citation type="journal article" date="2018" name="BMC Genomics">
        <title>Comparative genome analyses reveal sequence features reflecting distinct modes of host-adaptation between dicot and monocot powdery mildew.</title>
        <authorList>
            <person name="Wu Y."/>
            <person name="Ma X."/>
            <person name="Pan Z."/>
            <person name="Kale S.D."/>
            <person name="Song Y."/>
            <person name="King H."/>
            <person name="Zhang Q."/>
            <person name="Presley C."/>
            <person name="Deng X."/>
            <person name="Wei C.I."/>
            <person name="Xiao S."/>
        </authorList>
    </citation>
    <scope>NUCLEOTIDE SEQUENCE [LARGE SCALE GENOMIC DNA]</scope>
    <source>
        <strain evidence="7">UMSG1</strain>
    </source>
</reference>
<evidence type="ECO:0000313" key="8">
    <source>
        <dbReference type="Proteomes" id="UP000285326"/>
    </source>
</evidence>
<dbReference type="SMART" id="SM00397">
    <property type="entry name" value="t_SNARE"/>
    <property type="match status" value="1"/>
</dbReference>
<dbReference type="AlphaFoldDB" id="A0A420IL11"/>
<name>A0A420IL11_9PEZI</name>
<evidence type="ECO:0000256" key="2">
    <source>
        <dbReference type="ARBA" id="ARBA00022554"/>
    </source>
</evidence>
<keyword evidence="2" id="KW-0926">Vacuole</keyword>
<dbReference type="CDD" id="cd06897">
    <property type="entry name" value="PX_SNARE"/>
    <property type="match status" value="1"/>
</dbReference>
<dbReference type="Proteomes" id="UP000285326">
    <property type="component" value="Unassembled WGS sequence"/>
</dbReference>
<proteinExistence type="predicted"/>
<evidence type="ECO:0000256" key="3">
    <source>
        <dbReference type="ARBA" id="ARBA00023054"/>
    </source>
</evidence>
<evidence type="ECO:0000259" key="6">
    <source>
        <dbReference type="PROSITE" id="PS50195"/>
    </source>
</evidence>
<comment type="subcellular location">
    <subcellularLocation>
        <location evidence="1">Vacuole</location>
    </subcellularLocation>
</comment>
<comment type="caution">
    <text evidence="7">The sequence shown here is derived from an EMBL/GenBank/DDBJ whole genome shotgun (WGS) entry which is preliminary data.</text>
</comment>
<sequence length="371" mass="41123">MASTLELAISSTTLFHDASTSKSYTLYNITLRLPLRTYVVQKRYSEFVSLHSALTAVTSSPPPVPLPGKTWFSSTKNSVKLTEDRRKGLEKYLRAILEGPDRQWQETSVWRNFLNLPSKGGGSDSKKNLVATMQRGLQAGQLTADPTVWLDVHREMKTQLHDARLFLGQRDGATTAQAQHVAGANAKKCLVKAGTLISDLEEGLKIMNELGKINGEYTMGTGELRRRKDLLGSASVEREALEKLALSLAIKSQSLSAASGETDNITPEKKTLLLSSIPRKSGRVLGAPIAETDYTRELGNEGIVQLQKQMMENQDQDVEELAKIVRRQKEMGLAIYNELELQNEMLKKVDDGVDRVGMKINVAKKRASKIR</sequence>
<dbReference type="InterPro" id="IPR036871">
    <property type="entry name" value="PX_dom_sf"/>
</dbReference>
<keyword evidence="3" id="KW-0175">Coiled coil</keyword>
<dbReference type="SUPFAM" id="SSF64268">
    <property type="entry name" value="PX domain"/>
    <property type="match status" value="1"/>
</dbReference>
<dbReference type="EMBL" id="MCBS01023572">
    <property type="protein sequence ID" value="RKF75155.1"/>
    <property type="molecule type" value="Genomic_DNA"/>
</dbReference>
<feature type="domain" description="PX" evidence="6">
    <location>
        <begin position="5"/>
        <end position="120"/>
    </location>
</feature>
<dbReference type="GO" id="GO:0035091">
    <property type="term" value="F:phosphatidylinositol binding"/>
    <property type="evidence" value="ECO:0007669"/>
    <property type="project" value="InterPro"/>
</dbReference>
<comment type="function">
    <text evidence="4">Essential for proper morphogenesis of the vacuole. May exist as structural reinforcement on the surface of the vacuolar membrane and be required for maintenance against rupture by osmotic pressure.</text>
</comment>
<dbReference type="InterPro" id="IPR000727">
    <property type="entry name" value="T_SNARE_dom"/>
</dbReference>
<accession>A0A420IL11</accession>
<gene>
    <name evidence="7" type="ORF">GcM1_235027</name>
</gene>
<dbReference type="PANTHER" id="PTHR22775:SF3">
    <property type="entry name" value="SORTING NEXIN-13"/>
    <property type="match status" value="1"/>
</dbReference>
<dbReference type="Pfam" id="PF00787">
    <property type="entry name" value="PX"/>
    <property type="match status" value="1"/>
</dbReference>
<organism evidence="7 8">
    <name type="scientific">Golovinomyces cichoracearum</name>
    <dbReference type="NCBI Taxonomy" id="62708"/>
    <lineage>
        <taxon>Eukaryota</taxon>
        <taxon>Fungi</taxon>
        <taxon>Dikarya</taxon>
        <taxon>Ascomycota</taxon>
        <taxon>Pezizomycotina</taxon>
        <taxon>Leotiomycetes</taxon>
        <taxon>Erysiphales</taxon>
        <taxon>Erysiphaceae</taxon>
        <taxon>Golovinomyces</taxon>
    </lineage>
</organism>
<dbReference type="SMART" id="SM00312">
    <property type="entry name" value="PX"/>
    <property type="match status" value="1"/>
</dbReference>
<dbReference type="FunFam" id="1.20.5.110:FF:000058">
    <property type="entry name" value="VAM7p Vacuolar SNARE protein"/>
    <property type="match status" value="1"/>
</dbReference>
<feature type="domain" description="T-SNARE coiled-coil homology" evidence="5">
    <location>
        <begin position="308"/>
        <end position="370"/>
    </location>
</feature>